<keyword evidence="6 7" id="KW-0472">Membrane</keyword>
<accession>A0A1T3NTX1</accession>
<evidence type="ECO:0000259" key="8">
    <source>
        <dbReference type="Pfam" id="PF09335"/>
    </source>
</evidence>
<keyword evidence="5 7" id="KW-1133">Transmembrane helix</keyword>
<keyword evidence="4 7" id="KW-0812">Transmembrane</keyword>
<comment type="subcellular location">
    <subcellularLocation>
        <location evidence="1 7">Cell membrane</location>
        <topology evidence="1 7">Multi-pass membrane protein</topology>
    </subcellularLocation>
</comment>
<organism evidence="9 10">
    <name type="scientific">Embleya scabrispora</name>
    <dbReference type="NCBI Taxonomy" id="159449"/>
    <lineage>
        <taxon>Bacteria</taxon>
        <taxon>Bacillati</taxon>
        <taxon>Actinomycetota</taxon>
        <taxon>Actinomycetes</taxon>
        <taxon>Kitasatosporales</taxon>
        <taxon>Streptomycetaceae</taxon>
        <taxon>Embleya</taxon>
    </lineage>
</organism>
<dbReference type="AlphaFoldDB" id="A0A1T3NTX1"/>
<feature type="transmembrane region" description="Helical" evidence="7">
    <location>
        <begin position="51"/>
        <end position="72"/>
    </location>
</feature>
<feature type="domain" description="VTT" evidence="8">
    <location>
        <begin position="31"/>
        <end position="154"/>
    </location>
</feature>
<dbReference type="eggNOG" id="COG0586">
    <property type="taxonomic scope" value="Bacteria"/>
</dbReference>
<evidence type="ECO:0000313" key="9">
    <source>
        <dbReference type="EMBL" id="OPC80195.1"/>
    </source>
</evidence>
<keyword evidence="10" id="KW-1185">Reference proteome</keyword>
<dbReference type="GO" id="GO:0005886">
    <property type="term" value="C:plasma membrane"/>
    <property type="evidence" value="ECO:0007669"/>
    <property type="project" value="UniProtKB-SubCell"/>
</dbReference>
<dbReference type="RefSeq" id="WP_078974458.1">
    <property type="nucleotide sequence ID" value="NZ_MWQN01000001.1"/>
</dbReference>
<evidence type="ECO:0000256" key="4">
    <source>
        <dbReference type="ARBA" id="ARBA00022692"/>
    </source>
</evidence>
<comment type="caution">
    <text evidence="9">The sequence shown here is derived from an EMBL/GenBank/DDBJ whole genome shotgun (WGS) entry which is preliminary data.</text>
</comment>
<protein>
    <recommendedName>
        <fullName evidence="8">VTT domain-containing protein</fullName>
    </recommendedName>
</protein>
<evidence type="ECO:0000313" key="10">
    <source>
        <dbReference type="Proteomes" id="UP000190037"/>
    </source>
</evidence>
<dbReference type="EMBL" id="MWQN01000001">
    <property type="protein sequence ID" value="OPC80195.1"/>
    <property type="molecule type" value="Genomic_DNA"/>
</dbReference>
<dbReference type="STRING" id="159449.B4N89_03820"/>
<feature type="transmembrane region" description="Helical" evidence="7">
    <location>
        <begin position="12"/>
        <end position="31"/>
    </location>
</feature>
<evidence type="ECO:0000256" key="3">
    <source>
        <dbReference type="ARBA" id="ARBA00022475"/>
    </source>
</evidence>
<evidence type="ECO:0000256" key="2">
    <source>
        <dbReference type="ARBA" id="ARBA00010792"/>
    </source>
</evidence>
<sequence>MTGAGTGLLFSPWLWLVMPLIVSIDAVVPIVPGDELVMAAAAVADGEVRYLALVLLTAGIGAFVGDQCAYAVGRARLRRGGDAVLGPRRQKAMDLARNALAKGGMSALVAARFLPGGRTAVNMLAGRLGYPRPQFRAATLLGALISVSYAMTVGTLAGHIVADSPLLVALGGMALGASVPLIVGVPARVVREVRRRRHAGEATAEA</sequence>
<gene>
    <name evidence="9" type="ORF">B4N89_03820</name>
</gene>
<dbReference type="PANTHER" id="PTHR30353">
    <property type="entry name" value="INNER MEMBRANE PROTEIN DEDA-RELATED"/>
    <property type="match status" value="1"/>
</dbReference>
<dbReference type="InterPro" id="IPR032816">
    <property type="entry name" value="VTT_dom"/>
</dbReference>
<evidence type="ECO:0000256" key="1">
    <source>
        <dbReference type="ARBA" id="ARBA00004651"/>
    </source>
</evidence>
<feature type="transmembrane region" description="Helical" evidence="7">
    <location>
        <begin position="166"/>
        <end position="187"/>
    </location>
</feature>
<keyword evidence="3 7" id="KW-1003">Cell membrane</keyword>
<dbReference type="InterPro" id="IPR032818">
    <property type="entry name" value="DedA-like"/>
</dbReference>
<proteinExistence type="inferred from homology"/>
<dbReference type="OrthoDB" id="162303at2"/>
<dbReference type="Pfam" id="PF09335">
    <property type="entry name" value="VTT_dom"/>
    <property type="match status" value="1"/>
</dbReference>
<dbReference type="PANTHER" id="PTHR30353:SF0">
    <property type="entry name" value="TRANSMEMBRANE PROTEIN"/>
    <property type="match status" value="1"/>
</dbReference>
<evidence type="ECO:0000256" key="7">
    <source>
        <dbReference type="RuleBase" id="RU367016"/>
    </source>
</evidence>
<evidence type="ECO:0000256" key="5">
    <source>
        <dbReference type="ARBA" id="ARBA00022989"/>
    </source>
</evidence>
<dbReference type="Proteomes" id="UP000190037">
    <property type="component" value="Unassembled WGS sequence"/>
</dbReference>
<name>A0A1T3NTX1_9ACTN</name>
<feature type="transmembrane region" description="Helical" evidence="7">
    <location>
        <begin position="137"/>
        <end position="160"/>
    </location>
</feature>
<reference evidence="9 10" key="1">
    <citation type="submission" date="2017-03" db="EMBL/GenBank/DDBJ databases">
        <title>Draft genome sequence of Streptomyces scabrisporus NF3, endophyte isolated from Amphipterygium adstringens.</title>
        <authorList>
            <person name="Vazquez M."/>
            <person name="Ceapa C.D."/>
            <person name="Rodriguez Luna D."/>
            <person name="Sanchez Esquivel S."/>
        </authorList>
    </citation>
    <scope>NUCLEOTIDE SEQUENCE [LARGE SCALE GENOMIC DNA]</scope>
    <source>
        <strain evidence="9 10">NF3</strain>
    </source>
</reference>
<evidence type="ECO:0000256" key="6">
    <source>
        <dbReference type="ARBA" id="ARBA00023136"/>
    </source>
</evidence>
<comment type="similarity">
    <text evidence="2 7">Belongs to the DedA family.</text>
</comment>